<reference evidence="2" key="1">
    <citation type="submission" date="2015-12" db="EMBL/GenBank/DDBJ databases">
        <authorList>
            <person name="Lodha T.D."/>
            <person name="Chintalapati S."/>
            <person name="Chintalapati V.R."/>
            <person name="Sravanthi T."/>
        </authorList>
    </citation>
    <scope>NUCLEOTIDE SEQUENCE [LARGE SCALE GENOMIC DNA]</scope>
    <source>
        <strain evidence="2">JC133</strain>
    </source>
</reference>
<dbReference type="AlphaFoldDB" id="A0A2S4JYZ7"/>
<dbReference type="Proteomes" id="UP000237350">
    <property type="component" value="Unassembled WGS sequence"/>
</dbReference>
<dbReference type="EMBL" id="LPWH01000007">
    <property type="protein sequence ID" value="POR04747.1"/>
    <property type="molecule type" value="Genomic_DNA"/>
</dbReference>
<proteinExistence type="predicted"/>
<comment type="caution">
    <text evidence="1">The sequence shown here is derived from an EMBL/GenBank/DDBJ whole genome shotgun (WGS) entry which is preliminary data.</text>
</comment>
<evidence type="ECO:0000313" key="1">
    <source>
        <dbReference type="EMBL" id="POR04747.1"/>
    </source>
</evidence>
<keyword evidence="2" id="KW-1185">Reference proteome</keyword>
<sequence>MGAILRILLLGLGAIALALVVPRAAGEELRVRLLWDQDLSQEMVILSNSGGWASGSAVFAVGANTLGSFAREDGSILSGAIRHRSFSQSGNYYINQAGTIADRWAVMDGRTGSVSFHERQGLPRLYGPVLAQFGAREILLRDSRFGGTVSLPRREALSTFDALPGGDDGERPAFAVMGDIFGEVSLHRIDLSRAAEDEAEERYRLPSAEGPVFGVKLLPGEPPFVVVVRGLDPQVVELFRYGTAVPLLREEVHSDNAVEEPLVFHELDQSQVMVALRDSVLLVDVHEKTLRYSTVSATGAVAATVSGERGDLLVATARDQGLSLALWTLAGFDRPREDRRGPLTWSLPGARLAASTENLLVLERKDRFFAFEVAP</sequence>
<organism evidence="1 2">
    <name type="scientific">Alkalispirochaeta sphaeroplastigenens</name>
    <dbReference type="NCBI Taxonomy" id="1187066"/>
    <lineage>
        <taxon>Bacteria</taxon>
        <taxon>Pseudomonadati</taxon>
        <taxon>Spirochaetota</taxon>
        <taxon>Spirochaetia</taxon>
        <taxon>Spirochaetales</taxon>
        <taxon>Spirochaetaceae</taxon>
        <taxon>Alkalispirochaeta</taxon>
    </lineage>
</organism>
<evidence type="ECO:0000313" key="2">
    <source>
        <dbReference type="Proteomes" id="UP000237350"/>
    </source>
</evidence>
<dbReference type="OrthoDB" id="9937782at2"/>
<name>A0A2S4JYZ7_9SPIO</name>
<dbReference type="RefSeq" id="WP_103679393.1">
    <property type="nucleotide sequence ID" value="NZ_LPWH01000007.1"/>
</dbReference>
<protein>
    <submittedName>
        <fullName evidence="1">Uncharacterized protein</fullName>
    </submittedName>
</protein>
<gene>
    <name evidence="1" type="ORF">AU468_02735</name>
</gene>
<accession>A0A2S4JYZ7</accession>